<dbReference type="Proteomes" id="UP001589870">
    <property type="component" value="Unassembled WGS sequence"/>
</dbReference>
<organism evidence="1 2">
    <name type="scientific">Sphaerimonospora cavernae</name>
    <dbReference type="NCBI Taxonomy" id="1740611"/>
    <lineage>
        <taxon>Bacteria</taxon>
        <taxon>Bacillati</taxon>
        <taxon>Actinomycetota</taxon>
        <taxon>Actinomycetes</taxon>
        <taxon>Streptosporangiales</taxon>
        <taxon>Streptosporangiaceae</taxon>
        <taxon>Sphaerimonospora</taxon>
    </lineage>
</organism>
<accession>A0ABV6UDE9</accession>
<proteinExistence type="predicted"/>
<protein>
    <submittedName>
        <fullName evidence="1">Uncharacterized protein</fullName>
    </submittedName>
</protein>
<dbReference type="EMBL" id="JBHMQT010000069">
    <property type="protein sequence ID" value="MFC0866203.1"/>
    <property type="molecule type" value="Genomic_DNA"/>
</dbReference>
<evidence type="ECO:0000313" key="1">
    <source>
        <dbReference type="EMBL" id="MFC0866203.1"/>
    </source>
</evidence>
<sequence>MRQHACYPGRPCPPVALASRAETALRVVDDDLGSGLCDPID</sequence>
<reference evidence="1 2" key="1">
    <citation type="submission" date="2024-09" db="EMBL/GenBank/DDBJ databases">
        <authorList>
            <person name="Sun Q."/>
            <person name="Mori K."/>
        </authorList>
    </citation>
    <scope>NUCLEOTIDE SEQUENCE [LARGE SCALE GENOMIC DNA]</scope>
    <source>
        <strain evidence="1 2">TBRC 1851</strain>
    </source>
</reference>
<gene>
    <name evidence="1" type="ORF">ACFHYQ_28285</name>
</gene>
<dbReference type="RefSeq" id="WP_394304200.1">
    <property type="nucleotide sequence ID" value="NZ_JBHMQT010000069.1"/>
</dbReference>
<comment type="caution">
    <text evidence="1">The sequence shown here is derived from an EMBL/GenBank/DDBJ whole genome shotgun (WGS) entry which is preliminary data.</text>
</comment>
<name>A0ABV6UDE9_9ACTN</name>
<keyword evidence="2" id="KW-1185">Reference proteome</keyword>
<evidence type="ECO:0000313" key="2">
    <source>
        <dbReference type="Proteomes" id="UP001589870"/>
    </source>
</evidence>